<dbReference type="GO" id="GO:0006355">
    <property type="term" value="P:regulation of DNA-templated transcription"/>
    <property type="evidence" value="ECO:0007669"/>
    <property type="project" value="InterPro"/>
</dbReference>
<dbReference type="GO" id="GO:0046983">
    <property type="term" value="F:protein dimerization activity"/>
    <property type="evidence" value="ECO:0007669"/>
    <property type="project" value="InterPro"/>
</dbReference>
<reference evidence="10 11" key="1">
    <citation type="submission" date="2020-12" db="EMBL/GenBank/DDBJ databases">
        <title>HMF7856_wgs.fasta genome submission.</title>
        <authorList>
            <person name="Kang H."/>
            <person name="Kim H."/>
            <person name="Joh K."/>
        </authorList>
    </citation>
    <scope>NUCLEOTIDE SEQUENCE [LARGE SCALE GENOMIC DNA]</scope>
    <source>
        <strain evidence="10 11">HMF7856</strain>
    </source>
</reference>
<name>A0A6I4IMX7_9SPHI</name>
<keyword evidence="3" id="KW-0597">Phosphoprotein</keyword>
<dbReference type="SUPFAM" id="SSF55874">
    <property type="entry name" value="ATPase domain of HSP90 chaperone/DNA topoisomerase II/histidine kinase"/>
    <property type="match status" value="1"/>
</dbReference>
<keyword evidence="5" id="KW-0547">Nucleotide-binding</keyword>
<dbReference type="Pfam" id="PF07730">
    <property type="entry name" value="HisKA_3"/>
    <property type="match status" value="1"/>
</dbReference>
<dbReference type="Gene3D" id="3.30.450.20">
    <property type="entry name" value="PAS domain"/>
    <property type="match status" value="2"/>
</dbReference>
<evidence type="ECO:0000313" key="10">
    <source>
        <dbReference type="EMBL" id="QQL51218.1"/>
    </source>
</evidence>
<protein>
    <recommendedName>
        <fullName evidence="2">histidine kinase</fullName>
        <ecNumber evidence="2">2.7.13.3</ecNumber>
    </recommendedName>
</protein>
<dbReference type="InterPro" id="IPR013767">
    <property type="entry name" value="PAS_fold"/>
</dbReference>
<evidence type="ECO:0000256" key="5">
    <source>
        <dbReference type="ARBA" id="ARBA00022741"/>
    </source>
</evidence>
<evidence type="ECO:0000256" key="1">
    <source>
        <dbReference type="ARBA" id="ARBA00000085"/>
    </source>
</evidence>
<sequence length="519" mass="58386">MSKKGQVAATEKSKELTSNEVRLQKVLEDLHLHQAELEMQNDELRIANEKLELQQIKFSGIYDLAPIGYYILDKNGLVTEVNNAGVNLLGVARGVVVGKRLQSFVTEDHRDIYHIFLRKMLSSGEKQSCQLKINSARQGDFYVQMEGIAIQPVRSLPLQCDIAVIDITERVKTENDLSKTKERLELALEASSSGTWDLNADTMIFHLDESNLKICGLPGPKFDGKYQSFINLINPEDKQSVDKAFRNAIIHKQEINIECRFSNKITKDCFVNIRGHVHTGKHQSDRFIGTMTDITLRKNLEEEAQRIKREQQRNIALATVDAEENERIRISDALHDSVSQLLYGIRLKLELVLDAERPDEVIKEVSDLLAMATRETRNISFELAPSILTDFGLPTTIDEMAKRLSTSNLTIRTNLSRLERRMDILLETNIFRILQELVNNAMKHANASLIVIDVRKGAKVELSVSDNGSGFLDGPDYISMGSGLSRIKNRLSLYNGTLVINSKPGEGTTVAVTLDTRPS</sequence>
<dbReference type="Gene3D" id="3.30.565.10">
    <property type="entry name" value="Histidine kinase-like ATPase, C-terminal domain"/>
    <property type="match status" value="1"/>
</dbReference>
<feature type="coiled-coil region" evidence="9">
    <location>
        <begin position="23"/>
        <end position="57"/>
    </location>
</feature>
<dbReference type="PROSITE" id="PS50109">
    <property type="entry name" value="HIS_KIN"/>
    <property type="match status" value="1"/>
</dbReference>
<dbReference type="NCBIfam" id="TIGR00229">
    <property type="entry name" value="sensory_box"/>
    <property type="match status" value="1"/>
</dbReference>
<gene>
    <name evidence="10" type="ORF">GO620_007155</name>
</gene>
<dbReference type="SUPFAM" id="SSF55785">
    <property type="entry name" value="PYP-like sensor domain (PAS domain)"/>
    <property type="match status" value="2"/>
</dbReference>
<dbReference type="PROSITE" id="PS50112">
    <property type="entry name" value="PAS"/>
    <property type="match status" value="2"/>
</dbReference>
<dbReference type="Gene3D" id="1.20.5.1930">
    <property type="match status" value="1"/>
</dbReference>
<dbReference type="InterPro" id="IPR011712">
    <property type="entry name" value="Sig_transdc_His_kin_sub3_dim/P"/>
</dbReference>
<dbReference type="AlphaFoldDB" id="A0A6I4IMX7"/>
<evidence type="ECO:0000313" key="11">
    <source>
        <dbReference type="Proteomes" id="UP000429232"/>
    </source>
</evidence>
<keyword evidence="4" id="KW-0808">Transferase</keyword>
<keyword evidence="11" id="KW-1185">Reference proteome</keyword>
<keyword evidence="6" id="KW-0418">Kinase</keyword>
<dbReference type="InterPro" id="IPR003594">
    <property type="entry name" value="HATPase_dom"/>
</dbReference>
<dbReference type="InterPro" id="IPR013655">
    <property type="entry name" value="PAS_fold_3"/>
</dbReference>
<dbReference type="KEGG" id="mgik:GO620_007155"/>
<keyword evidence="7" id="KW-0067">ATP-binding</keyword>
<organism evidence="10 11">
    <name type="scientific">Mucilaginibacter ginkgonis</name>
    <dbReference type="NCBI Taxonomy" id="2682091"/>
    <lineage>
        <taxon>Bacteria</taxon>
        <taxon>Pseudomonadati</taxon>
        <taxon>Bacteroidota</taxon>
        <taxon>Sphingobacteriia</taxon>
        <taxon>Sphingobacteriales</taxon>
        <taxon>Sphingobacteriaceae</taxon>
        <taxon>Mucilaginibacter</taxon>
    </lineage>
</organism>
<evidence type="ECO:0000256" key="7">
    <source>
        <dbReference type="ARBA" id="ARBA00022840"/>
    </source>
</evidence>
<dbReference type="EMBL" id="CP066775">
    <property type="protein sequence ID" value="QQL51218.1"/>
    <property type="molecule type" value="Genomic_DNA"/>
</dbReference>
<dbReference type="PANTHER" id="PTHR24421">
    <property type="entry name" value="NITRATE/NITRITE SENSOR PROTEIN NARX-RELATED"/>
    <property type="match status" value="1"/>
</dbReference>
<dbReference type="CDD" id="cd00130">
    <property type="entry name" value="PAS"/>
    <property type="match status" value="1"/>
</dbReference>
<dbReference type="SMART" id="SM00387">
    <property type="entry name" value="HATPase_c"/>
    <property type="match status" value="1"/>
</dbReference>
<dbReference type="GO" id="GO:0000155">
    <property type="term" value="F:phosphorelay sensor kinase activity"/>
    <property type="evidence" value="ECO:0007669"/>
    <property type="project" value="InterPro"/>
</dbReference>
<evidence type="ECO:0000256" key="8">
    <source>
        <dbReference type="ARBA" id="ARBA00023012"/>
    </source>
</evidence>
<dbReference type="Pfam" id="PF08447">
    <property type="entry name" value="PAS_3"/>
    <property type="match status" value="1"/>
</dbReference>
<dbReference type="Proteomes" id="UP000429232">
    <property type="component" value="Chromosome"/>
</dbReference>
<keyword evidence="8" id="KW-0902">Two-component regulatory system</keyword>
<evidence type="ECO:0000256" key="6">
    <source>
        <dbReference type="ARBA" id="ARBA00022777"/>
    </source>
</evidence>
<dbReference type="InterPro" id="IPR005467">
    <property type="entry name" value="His_kinase_dom"/>
</dbReference>
<dbReference type="InterPro" id="IPR050482">
    <property type="entry name" value="Sensor_HK_TwoCompSys"/>
</dbReference>
<dbReference type="InterPro" id="IPR035965">
    <property type="entry name" value="PAS-like_dom_sf"/>
</dbReference>
<dbReference type="PANTHER" id="PTHR24421:SF10">
    <property type="entry name" value="NITRATE_NITRITE SENSOR PROTEIN NARQ"/>
    <property type="match status" value="1"/>
</dbReference>
<keyword evidence="9" id="KW-0175">Coiled coil</keyword>
<dbReference type="GO" id="GO:0016020">
    <property type="term" value="C:membrane"/>
    <property type="evidence" value="ECO:0007669"/>
    <property type="project" value="InterPro"/>
</dbReference>
<dbReference type="InterPro" id="IPR036890">
    <property type="entry name" value="HATPase_C_sf"/>
</dbReference>
<evidence type="ECO:0000256" key="3">
    <source>
        <dbReference type="ARBA" id="ARBA00022553"/>
    </source>
</evidence>
<proteinExistence type="predicted"/>
<dbReference type="InterPro" id="IPR000014">
    <property type="entry name" value="PAS"/>
</dbReference>
<dbReference type="RefSeq" id="WP_157523792.1">
    <property type="nucleotide sequence ID" value="NZ_CP066775.1"/>
</dbReference>
<dbReference type="GO" id="GO:0005524">
    <property type="term" value="F:ATP binding"/>
    <property type="evidence" value="ECO:0007669"/>
    <property type="project" value="UniProtKB-KW"/>
</dbReference>
<comment type="catalytic activity">
    <reaction evidence="1">
        <text>ATP + protein L-histidine = ADP + protein N-phospho-L-histidine.</text>
        <dbReference type="EC" id="2.7.13.3"/>
    </reaction>
</comment>
<evidence type="ECO:0000256" key="2">
    <source>
        <dbReference type="ARBA" id="ARBA00012438"/>
    </source>
</evidence>
<dbReference type="SMART" id="SM00091">
    <property type="entry name" value="PAS"/>
    <property type="match status" value="2"/>
</dbReference>
<evidence type="ECO:0000256" key="4">
    <source>
        <dbReference type="ARBA" id="ARBA00022679"/>
    </source>
</evidence>
<evidence type="ECO:0000256" key="9">
    <source>
        <dbReference type="SAM" id="Coils"/>
    </source>
</evidence>
<dbReference type="EC" id="2.7.13.3" evidence="2"/>
<dbReference type="Pfam" id="PF00989">
    <property type="entry name" value="PAS"/>
    <property type="match status" value="1"/>
</dbReference>
<dbReference type="CDD" id="cd16917">
    <property type="entry name" value="HATPase_UhpB-NarQ-NarX-like"/>
    <property type="match status" value="1"/>
</dbReference>
<dbReference type="Pfam" id="PF02518">
    <property type="entry name" value="HATPase_c"/>
    <property type="match status" value="1"/>
</dbReference>
<accession>A0A6I4IMX7</accession>